<evidence type="ECO:0000259" key="10">
    <source>
        <dbReference type="Pfam" id="PF01975"/>
    </source>
</evidence>
<dbReference type="NCBIfam" id="NF001490">
    <property type="entry name" value="PRK00346.1-4"/>
    <property type="match status" value="1"/>
</dbReference>
<keyword evidence="5 9" id="KW-0963">Cytoplasm</keyword>
<dbReference type="AlphaFoldDB" id="A0A7U4QKX7"/>
<comment type="function">
    <text evidence="9">Nucleotidase that shows phosphatase activity on nucleoside 5'-monophosphates.</text>
</comment>
<comment type="cofactor">
    <cofactor evidence="9">
        <name>a divalent metal cation</name>
        <dbReference type="ChEBI" id="CHEBI:60240"/>
    </cofactor>
    <text evidence="9">Binds 1 divalent metal cation per subunit.</text>
</comment>
<dbReference type="EMBL" id="CP013015">
    <property type="protein sequence ID" value="AMM41226.1"/>
    <property type="molecule type" value="Genomic_DNA"/>
</dbReference>
<comment type="subcellular location">
    <subcellularLocation>
        <location evidence="3 9">Cytoplasm</location>
    </subcellularLocation>
</comment>
<dbReference type="GO" id="GO:0004309">
    <property type="term" value="F:exopolyphosphatase activity"/>
    <property type="evidence" value="ECO:0007669"/>
    <property type="project" value="TreeGrafter"/>
</dbReference>
<protein>
    <recommendedName>
        <fullName evidence="9">5'-nucleotidase SurE</fullName>
        <ecNumber evidence="9">3.1.3.5</ecNumber>
    </recommendedName>
    <alternativeName>
        <fullName evidence="9">Nucleoside 5'-monophosphate phosphohydrolase</fullName>
    </alternativeName>
</protein>
<keyword evidence="12" id="KW-1185">Reference proteome</keyword>
<organism evidence="11 12">
    <name type="scientific">Desulfofervidus auxilii</name>
    <dbReference type="NCBI Taxonomy" id="1621989"/>
    <lineage>
        <taxon>Bacteria</taxon>
        <taxon>Pseudomonadati</taxon>
        <taxon>Thermodesulfobacteriota</taxon>
        <taxon>Candidatus Desulfofervidia</taxon>
        <taxon>Candidatus Desulfofervidales</taxon>
        <taxon>Candidatus Desulfofervidaceae</taxon>
        <taxon>Candidatus Desulfofervidus</taxon>
    </lineage>
</organism>
<dbReference type="PANTHER" id="PTHR30457:SF12">
    <property type="entry name" value="5'_3'-NUCLEOTIDASE SURE"/>
    <property type="match status" value="1"/>
</dbReference>
<dbReference type="RefSeq" id="WP_066062918.1">
    <property type="nucleotide sequence ID" value="NZ_CP013015.1"/>
</dbReference>
<keyword evidence="7 9" id="KW-0547">Nucleotide-binding</keyword>
<feature type="binding site" evidence="9">
    <location>
        <position position="39"/>
    </location>
    <ligand>
        <name>a divalent metal cation</name>
        <dbReference type="ChEBI" id="CHEBI:60240"/>
    </ligand>
</feature>
<evidence type="ECO:0000256" key="6">
    <source>
        <dbReference type="ARBA" id="ARBA00022723"/>
    </source>
</evidence>
<dbReference type="NCBIfam" id="TIGR00087">
    <property type="entry name" value="surE"/>
    <property type="match status" value="1"/>
</dbReference>
<dbReference type="InterPro" id="IPR030048">
    <property type="entry name" value="SurE"/>
</dbReference>
<comment type="catalytic activity">
    <reaction evidence="1 9">
        <text>a ribonucleoside 5'-phosphate + H2O = a ribonucleoside + phosphate</text>
        <dbReference type="Rhea" id="RHEA:12484"/>
        <dbReference type="ChEBI" id="CHEBI:15377"/>
        <dbReference type="ChEBI" id="CHEBI:18254"/>
        <dbReference type="ChEBI" id="CHEBI:43474"/>
        <dbReference type="ChEBI" id="CHEBI:58043"/>
        <dbReference type="EC" id="3.1.3.5"/>
    </reaction>
</comment>
<evidence type="ECO:0000256" key="4">
    <source>
        <dbReference type="ARBA" id="ARBA00011062"/>
    </source>
</evidence>
<reference evidence="11 12" key="1">
    <citation type="submission" date="2015-10" db="EMBL/GenBank/DDBJ databases">
        <title>Candidatus Desulfofervidus auxilii, a hydrogenotrophic sulfate-reducing bacterium involved in the thermophilic anaerobic oxidation of methane.</title>
        <authorList>
            <person name="Krukenberg V."/>
            <person name="Richter M."/>
            <person name="Wegener G."/>
        </authorList>
    </citation>
    <scope>NUCLEOTIDE SEQUENCE [LARGE SCALE GENOMIC DNA]</scope>
    <source>
        <strain evidence="11 12">HS1</strain>
    </source>
</reference>
<evidence type="ECO:0000256" key="5">
    <source>
        <dbReference type="ARBA" id="ARBA00022490"/>
    </source>
</evidence>
<sequence length="254" mass="28019">MRLLFTNDDGIFAPGLYALYKVFKKTHKVYVVAPESEQSAVGHAITLSNPLRVKQVYRNGTFYGHAVNGTPADAVKIGVNELLDSPPEMVISGINLGPNVGINVLYSGTVSAATEAAILNIPSIAVSLDTYEKTDFTSAAIITKKLVKKLLKMKWPKGISLNINIPALPLEKIKGIAFTRQATIPINDRFEKRTDPRHRVYYWEAGNGFLYSPEPGTDVYALRQGMVSITPIHHDLTHYVTLEAFIHNPPFNSV</sequence>
<feature type="binding site" evidence="9">
    <location>
        <position position="9"/>
    </location>
    <ligand>
        <name>a divalent metal cation</name>
        <dbReference type="ChEBI" id="CHEBI:60240"/>
    </ligand>
</feature>
<dbReference type="GO" id="GO:0046872">
    <property type="term" value="F:metal ion binding"/>
    <property type="evidence" value="ECO:0007669"/>
    <property type="project" value="UniProtKB-UniRule"/>
</dbReference>
<evidence type="ECO:0000256" key="2">
    <source>
        <dbReference type="ARBA" id="ARBA00001946"/>
    </source>
</evidence>
<dbReference type="Pfam" id="PF01975">
    <property type="entry name" value="SurE"/>
    <property type="match status" value="1"/>
</dbReference>
<dbReference type="OrthoDB" id="9780815at2"/>
<evidence type="ECO:0000313" key="11">
    <source>
        <dbReference type="EMBL" id="AMM41226.1"/>
    </source>
</evidence>
<dbReference type="KEGG" id="daw:HS1_001424"/>
<dbReference type="GO" id="GO:0008254">
    <property type="term" value="F:3'-nucleotidase activity"/>
    <property type="evidence" value="ECO:0007669"/>
    <property type="project" value="TreeGrafter"/>
</dbReference>
<dbReference type="SUPFAM" id="SSF64167">
    <property type="entry name" value="SurE-like"/>
    <property type="match status" value="1"/>
</dbReference>
<evidence type="ECO:0000313" key="12">
    <source>
        <dbReference type="Proteomes" id="UP000070560"/>
    </source>
</evidence>
<dbReference type="GO" id="GO:0008253">
    <property type="term" value="F:5'-nucleotidase activity"/>
    <property type="evidence" value="ECO:0007669"/>
    <property type="project" value="UniProtKB-UniRule"/>
</dbReference>
<dbReference type="Proteomes" id="UP000070560">
    <property type="component" value="Chromosome"/>
</dbReference>
<dbReference type="HAMAP" id="MF_00060">
    <property type="entry name" value="SurE"/>
    <property type="match status" value="1"/>
</dbReference>
<dbReference type="EC" id="3.1.3.5" evidence="9"/>
<keyword evidence="8 9" id="KW-0378">Hydrolase</keyword>
<dbReference type="PANTHER" id="PTHR30457">
    <property type="entry name" value="5'-NUCLEOTIDASE SURE"/>
    <property type="match status" value="1"/>
</dbReference>
<accession>A0A7U4QKX7</accession>
<evidence type="ECO:0000256" key="7">
    <source>
        <dbReference type="ARBA" id="ARBA00022741"/>
    </source>
</evidence>
<feature type="binding site" evidence="9">
    <location>
        <position position="8"/>
    </location>
    <ligand>
        <name>a divalent metal cation</name>
        <dbReference type="ChEBI" id="CHEBI:60240"/>
    </ligand>
</feature>
<dbReference type="InterPro" id="IPR036523">
    <property type="entry name" value="SurE-like_sf"/>
</dbReference>
<evidence type="ECO:0000256" key="3">
    <source>
        <dbReference type="ARBA" id="ARBA00004496"/>
    </source>
</evidence>
<dbReference type="InterPro" id="IPR002828">
    <property type="entry name" value="SurE-like_Pase/nucleotidase"/>
</dbReference>
<comment type="similarity">
    <text evidence="4 9">Belongs to the SurE nucleotidase family.</text>
</comment>
<evidence type="ECO:0000256" key="1">
    <source>
        <dbReference type="ARBA" id="ARBA00000815"/>
    </source>
</evidence>
<evidence type="ECO:0000256" key="9">
    <source>
        <dbReference type="HAMAP-Rule" id="MF_00060"/>
    </source>
</evidence>
<proteinExistence type="inferred from homology"/>
<dbReference type="NCBIfam" id="NF001492">
    <property type="entry name" value="PRK00346.2-2"/>
    <property type="match status" value="1"/>
</dbReference>
<feature type="binding site" evidence="9">
    <location>
        <position position="95"/>
    </location>
    <ligand>
        <name>a divalent metal cation</name>
        <dbReference type="ChEBI" id="CHEBI:60240"/>
    </ligand>
</feature>
<comment type="cofactor">
    <cofactor evidence="2">
        <name>Mg(2+)</name>
        <dbReference type="ChEBI" id="CHEBI:18420"/>
    </cofactor>
</comment>
<dbReference type="GO" id="GO:0000166">
    <property type="term" value="F:nucleotide binding"/>
    <property type="evidence" value="ECO:0007669"/>
    <property type="project" value="UniProtKB-KW"/>
</dbReference>
<dbReference type="Gene3D" id="3.40.1210.10">
    <property type="entry name" value="Survival protein SurE-like phosphatase/nucleotidase"/>
    <property type="match status" value="1"/>
</dbReference>
<evidence type="ECO:0000256" key="8">
    <source>
        <dbReference type="ARBA" id="ARBA00022801"/>
    </source>
</evidence>
<feature type="domain" description="Survival protein SurE-like phosphatase/nucleotidase" evidence="10">
    <location>
        <begin position="4"/>
        <end position="183"/>
    </location>
</feature>
<dbReference type="GO" id="GO:0005737">
    <property type="term" value="C:cytoplasm"/>
    <property type="evidence" value="ECO:0007669"/>
    <property type="project" value="UniProtKB-SubCell"/>
</dbReference>
<name>A0A7U4QKX7_DESA2</name>
<dbReference type="FunFam" id="3.40.1210.10:FF:000001">
    <property type="entry name" value="5'/3'-nucleotidase SurE"/>
    <property type="match status" value="1"/>
</dbReference>
<gene>
    <name evidence="9" type="primary">surE</name>
    <name evidence="11" type="ORF">HS1_001424</name>
</gene>
<keyword evidence="6 9" id="KW-0479">Metal-binding</keyword>